<dbReference type="EMBL" id="JBHUIW010000014">
    <property type="protein sequence ID" value="MFD2183141.1"/>
    <property type="molecule type" value="Genomic_DNA"/>
</dbReference>
<feature type="compositionally biased region" description="Basic and acidic residues" evidence="1">
    <location>
        <begin position="193"/>
        <end position="211"/>
    </location>
</feature>
<keyword evidence="3" id="KW-1185">Reference proteome</keyword>
<evidence type="ECO:0000313" key="2">
    <source>
        <dbReference type="EMBL" id="MFD2183141.1"/>
    </source>
</evidence>
<accession>A0ABW5AMB8</accession>
<dbReference type="RefSeq" id="WP_378478304.1">
    <property type="nucleotide sequence ID" value="NZ_JBHUIW010000014.1"/>
</dbReference>
<comment type="caution">
    <text evidence="2">The sequence shown here is derived from an EMBL/GenBank/DDBJ whole genome shotgun (WGS) entry which is preliminary data.</text>
</comment>
<dbReference type="Proteomes" id="UP001597314">
    <property type="component" value="Unassembled WGS sequence"/>
</dbReference>
<evidence type="ECO:0000313" key="3">
    <source>
        <dbReference type="Proteomes" id="UP001597314"/>
    </source>
</evidence>
<organism evidence="2 3">
    <name type="scientific">Rhodoplanes azumiensis</name>
    <dbReference type="NCBI Taxonomy" id="1897628"/>
    <lineage>
        <taxon>Bacteria</taxon>
        <taxon>Pseudomonadati</taxon>
        <taxon>Pseudomonadota</taxon>
        <taxon>Alphaproteobacteria</taxon>
        <taxon>Hyphomicrobiales</taxon>
        <taxon>Nitrobacteraceae</taxon>
        <taxon>Rhodoplanes</taxon>
    </lineage>
</organism>
<proteinExistence type="predicted"/>
<gene>
    <name evidence="2" type="ORF">ACFSOX_13365</name>
</gene>
<reference evidence="3" key="1">
    <citation type="journal article" date="2019" name="Int. J. Syst. Evol. Microbiol.">
        <title>The Global Catalogue of Microorganisms (GCM) 10K type strain sequencing project: providing services to taxonomists for standard genome sequencing and annotation.</title>
        <authorList>
            <consortium name="The Broad Institute Genomics Platform"/>
            <consortium name="The Broad Institute Genome Sequencing Center for Infectious Disease"/>
            <person name="Wu L."/>
            <person name="Ma J."/>
        </authorList>
    </citation>
    <scope>NUCLEOTIDE SEQUENCE [LARGE SCALE GENOMIC DNA]</scope>
    <source>
        <strain evidence="3">CGMCC 1.6774</strain>
    </source>
</reference>
<sequence>MSWNTELAYFVTPKSGPMRPMRTLVDVNRALLDDLPFVSRLRPHWAAVARLLLIASDTGSTIDVRLATDALVRALETEGWMTRVRGSVALSPADKAPSPAAIVPVPSSTSVVAAIAPAVITPAAVAPADANPMVFAVAPCRDAAPAGIGGPPVFGAPGYRPGEVVGPTARTVDDADDSSGLILRELPGGPNRGADHGADHRSDRGADRGPTRDGAPGGPAASGQGRGTRRPADTKL</sequence>
<feature type="region of interest" description="Disordered" evidence="1">
    <location>
        <begin position="159"/>
        <end position="236"/>
    </location>
</feature>
<protein>
    <submittedName>
        <fullName evidence="2">Uncharacterized protein</fullName>
    </submittedName>
</protein>
<evidence type="ECO:0000256" key="1">
    <source>
        <dbReference type="SAM" id="MobiDB-lite"/>
    </source>
</evidence>
<name>A0ABW5AMB8_9BRAD</name>